<evidence type="ECO:0000313" key="4">
    <source>
        <dbReference type="Proteomes" id="UP000183975"/>
    </source>
</evidence>
<dbReference type="GO" id="GO:0008270">
    <property type="term" value="F:zinc ion binding"/>
    <property type="evidence" value="ECO:0007669"/>
    <property type="project" value="InterPro"/>
</dbReference>
<dbReference type="SUPFAM" id="SSF57783">
    <property type="entry name" value="Zinc beta-ribbon"/>
    <property type="match status" value="1"/>
</dbReference>
<dbReference type="Pfam" id="PF12965">
    <property type="entry name" value="DUF3854"/>
    <property type="match status" value="1"/>
</dbReference>
<organism evidence="3 4">
    <name type="scientific">Anaerotignum lactatifermentans DSM 14214</name>
    <dbReference type="NCBI Taxonomy" id="1121323"/>
    <lineage>
        <taxon>Bacteria</taxon>
        <taxon>Bacillati</taxon>
        <taxon>Bacillota</taxon>
        <taxon>Clostridia</taxon>
        <taxon>Lachnospirales</taxon>
        <taxon>Anaerotignaceae</taxon>
        <taxon>Anaerotignum</taxon>
    </lineage>
</organism>
<keyword evidence="4" id="KW-1185">Reference proteome</keyword>
<dbReference type="OrthoDB" id="2665710at2"/>
<reference evidence="3 4" key="1">
    <citation type="submission" date="2016-11" db="EMBL/GenBank/DDBJ databases">
        <authorList>
            <person name="Jaros S."/>
            <person name="Januszkiewicz K."/>
            <person name="Wedrychowicz H."/>
        </authorList>
    </citation>
    <scope>NUCLEOTIDE SEQUENCE [LARGE SCALE GENOMIC DNA]</scope>
    <source>
        <strain evidence="3 4">DSM 14214</strain>
    </source>
</reference>
<proteinExistence type="predicted"/>
<protein>
    <submittedName>
        <fullName evidence="3">CHC2 zinc finger</fullName>
    </submittedName>
</protein>
<evidence type="ECO:0000259" key="2">
    <source>
        <dbReference type="Pfam" id="PF12965"/>
    </source>
</evidence>
<sequence>MEKIYPFTILDVAGILDLKVRRRQPTNMDVDCPFCNHKKGKMNINLVKNVFRCNYCETSGGMIDLYAKLHKISQRQAFEEICEILHCGKKASEYQTFAAKQKNMVPELEQVERADLETRDQTYRMLLSQLILTASHKQNLLERGLRIDEIVKYQYRSTPAFGFHNIVSALVASGCQLSGVPGFYTRKDNTYGIQFHKKASGILIPVCALDGRVEGFQIRLDHPIEDKKYIWFSSSNQFRGASIGGPVHFIGNPAAKTVYVTEGALKANVAHSLSGRTFLAVAGVTHYEALRPAFAQLRENGTTDIIEAYDMDKETNPHVQRACMNMIRIANEYGFQVHRLKWDEKYKGIDDWLQHQQIIKTMK</sequence>
<dbReference type="InterPro" id="IPR036977">
    <property type="entry name" value="DNA_primase_Znf_CHC2"/>
</dbReference>
<feature type="domain" description="Zinc finger CHC2-type" evidence="1">
    <location>
        <begin position="11"/>
        <end position="87"/>
    </location>
</feature>
<dbReference type="EMBL" id="FRAH01000037">
    <property type="protein sequence ID" value="SHK65399.1"/>
    <property type="molecule type" value="Genomic_DNA"/>
</dbReference>
<dbReference type="Pfam" id="PF01807">
    <property type="entry name" value="Zn_ribbon_DnaG"/>
    <property type="match status" value="1"/>
</dbReference>
<dbReference type="GO" id="GO:0003899">
    <property type="term" value="F:DNA-directed RNA polymerase activity"/>
    <property type="evidence" value="ECO:0007669"/>
    <property type="project" value="InterPro"/>
</dbReference>
<accession>A0A1M6U888</accession>
<dbReference type="Proteomes" id="UP000183975">
    <property type="component" value="Unassembled WGS sequence"/>
</dbReference>
<name>A0A1M6U888_9FIRM</name>
<dbReference type="InterPro" id="IPR024385">
    <property type="entry name" value="DUF3854"/>
</dbReference>
<dbReference type="Gene3D" id="3.90.580.10">
    <property type="entry name" value="Zinc finger, CHC2-type domain"/>
    <property type="match status" value="1"/>
</dbReference>
<dbReference type="InterPro" id="IPR002694">
    <property type="entry name" value="Znf_CHC2"/>
</dbReference>
<evidence type="ECO:0000313" key="3">
    <source>
        <dbReference type="EMBL" id="SHK65399.1"/>
    </source>
</evidence>
<feature type="domain" description="DUF3854" evidence="2">
    <location>
        <begin position="257"/>
        <end position="356"/>
    </location>
</feature>
<dbReference type="GO" id="GO:0006260">
    <property type="term" value="P:DNA replication"/>
    <property type="evidence" value="ECO:0007669"/>
    <property type="project" value="InterPro"/>
</dbReference>
<gene>
    <name evidence="3" type="ORF">SAMN02745138_02108</name>
</gene>
<dbReference type="AlphaFoldDB" id="A0A1M6U888"/>
<dbReference type="GO" id="GO:0003677">
    <property type="term" value="F:DNA binding"/>
    <property type="evidence" value="ECO:0007669"/>
    <property type="project" value="InterPro"/>
</dbReference>
<dbReference type="RefSeq" id="WP_072851581.1">
    <property type="nucleotide sequence ID" value="NZ_FRAH01000037.1"/>
</dbReference>
<evidence type="ECO:0000259" key="1">
    <source>
        <dbReference type="Pfam" id="PF01807"/>
    </source>
</evidence>